<evidence type="ECO:0000313" key="10">
    <source>
        <dbReference type="EMBL" id="SHJ07399.1"/>
    </source>
</evidence>
<reference evidence="10 11" key="1">
    <citation type="submission" date="2016-11" db="EMBL/GenBank/DDBJ databases">
        <authorList>
            <person name="Jaros S."/>
            <person name="Januszkiewicz K."/>
            <person name="Wedrychowicz H."/>
        </authorList>
    </citation>
    <scope>NUCLEOTIDE SEQUENCE [LARGE SCALE GENOMIC DNA]</scope>
    <source>
        <strain evidence="10 11">DSM 14916</strain>
    </source>
</reference>
<dbReference type="SUPFAM" id="SSF52172">
    <property type="entry name" value="CheY-like"/>
    <property type="match status" value="1"/>
</dbReference>
<keyword evidence="11" id="KW-1185">Reference proteome</keyword>
<dbReference type="InterPro" id="IPR011006">
    <property type="entry name" value="CheY-like_superfamily"/>
</dbReference>
<dbReference type="InterPro" id="IPR001610">
    <property type="entry name" value="PAC"/>
</dbReference>
<dbReference type="RefSeq" id="WP_277614025.1">
    <property type="nucleotide sequence ID" value="NZ_FQZF01000008.1"/>
</dbReference>
<evidence type="ECO:0000256" key="2">
    <source>
        <dbReference type="ARBA" id="ARBA00012438"/>
    </source>
</evidence>
<dbReference type="SMART" id="SM00086">
    <property type="entry name" value="PAC"/>
    <property type="match status" value="1"/>
</dbReference>
<dbReference type="InterPro" id="IPR003594">
    <property type="entry name" value="HATPase_dom"/>
</dbReference>
<dbReference type="EMBL" id="FQZF01000008">
    <property type="protein sequence ID" value="SHJ07399.1"/>
    <property type="molecule type" value="Genomic_DNA"/>
</dbReference>
<dbReference type="Gene3D" id="3.30.450.20">
    <property type="entry name" value="PAS domain"/>
    <property type="match status" value="1"/>
</dbReference>
<dbReference type="InterPro" id="IPR004358">
    <property type="entry name" value="Sig_transdc_His_kin-like_C"/>
</dbReference>
<feature type="domain" description="Histidine kinase" evidence="6">
    <location>
        <begin position="181"/>
        <end position="410"/>
    </location>
</feature>
<keyword evidence="3 4" id="KW-0597">Phosphoprotein</keyword>
<evidence type="ECO:0000259" key="7">
    <source>
        <dbReference type="PROSITE" id="PS50110"/>
    </source>
</evidence>
<dbReference type="Gene3D" id="1.10.287.130">
    <property type="match status" value="1"/>
</dbReference>
<dbReference type="SUPFAM" id="SSF55785">
    <property type="entry name" value="PYP-like sensor domain (PAS domain)"/>
    <property type="match status" value="1"/>
</dbReference>
<dbReference type="SMART" id="SM00387">
    <property type="entry name" value="HATPase_c"/>
    <property type="match status" value="1"/>
</dbReference>
<dbReference type="PROSITE" id="PS50109">
    <property type="entry name" value="HIS_KIN"/>
    <property type="match status" value="1"/>
</dbReference>
<dbReference type="SMART" id="SM00388">
    <property type="entry name" value="HisKA"/>
    <property type="match status" value="1"/>
</dbReference>
<dbReference type="AlphaFoldDB" id="A0A1M6GBW5"/>
<dbReference type="Pfam" id="PF02518">
    <property type="entry name" value="HATPase_c"/>
    <property type="match status" value="1"/>
</dbReference>
<dbReference type="InterPro" id="IPR000014">
    <property type="entry name" value="PAS"/>
</dbReference>
<dbReference type="SMART" id="SM00448">
    <property type="entry name" value="REC"/>
    <property type="match status" value="1"/>
</dbReference>
<feature type="modified residue" description="4-aspartylphosphate" evidence="4">
    <location>
        <position position="480"/>
    </location>
</feature>
<dbReference type="Pfam" id="PF00512">
    <property type="entry name" value="HisKA"/>
    <property type="match status" value="1"/>
</dbReference>
<dbReference type="PANTHER" id="PTHR43065:SF42">
    <property type="entry name" value="TWO-COMPONENT SENSOR PPRA"/>
    <property type="match status" value="1"/>
</dbReference>
<dbReference type="EC" id="2.7.13.3" evidence="2"/>
<dbReference type="PROSITE" id="PS50110">
    <property type="entry name" value="RESPONSE_REGULATORY"/>
    <property type="match status" value="1"/>
</dbReference>
<evidence type="ECO:0000259" key="8">
    <source>
        <dbReference type="PROSITE" id="PS50112"/>
    </source>
</evidence>
<feature type="domain" description="PAC" evidence="9">
    <location>
        <begin position="114"/>
        <end position="168"/>
    </location>
</feature>
<evidence type="ECO:0000259" key="9">
    <source>
        <dbReference type="PROSITE" id="PS50113"/>
    </source>
</evidence>
<dbReference type="InterPro" id="IPR035965">
    <property type="entry name" value="PAS-like_dom_sf"/>
</dbReference>
<sequence length="553" mass="60799">MNEDAEPTPGDPIDDVMDQSDPNSRPTVRGGAGSGVTDTHSDVFFAAVEMTRMPMIVTDPNKPDNPIAFANQAFLRMTGYERSEIVGRNCRFLQGPETDRETVAEVRRAVESRREIATEILNYRRNGSTFWNALFISPVLNHEGELIYFFASQLDVSRRRDAEESLRQAQKMEALGQLTGGIAHDFNNLLQVMRGYLDLIDSGLSRPEPDRVRLQRSLGAARAAADRAATLTQQLLAFSRKQRLEGRTVNLNALADGMREMAVRTLGEGVALHLDLEPRLGPCRLDTTQAEVALLNILINARDALAGRSDGVVRIATRSVTVEPGDHELAGRLEPGRYVSICVSDNGSGMPPDILNRVMEPFFTTKEEGRGTGLGLSMVYGFARQSGGTARIESSPGEGTTVHLYFPQAEDEVAPRPHSPRASERPGTETILVVDDRTEVAELARAILEEFGYTVHLAHDGQEAMRIIAGDRPLDMLFTDLIMPGGMNGVMLAREARRHRPRLKVLLTTGYADDSLNRDEVGGTEFDLINKPYGRAELARRVRIVLDGPTGVG</sequence>
<dbReference type="Pfam" id="PF13426">
    <property type="entry name" value="PAS_9"/>
    <property type="match status" value="1"/>
</dbReference>
<organism evidence="10 11">
    <name type="scientific">Muricoccus roseus</name>
    <dbReference type="NCBI Taxonomy" id="198092"/>
    <lineage>
        <taxon>Bacteria</taxon>
        <taxon>Pseudomonadati</taxon>
        <taxon>Pseudomonadota</taxon>
        <taxon>Alphaproteobacteria</taxon>
        <taxon>Acetobacterales</taxon>
        <taxon>Roseomonadaceae</taxon>
        <taxon>Muricoccus</taxon>
    </lineage>
</organism>
<proteinExistence type="predicted"/>
<dbReference type="InterPro" id="IPR036097">
    <property type="entry name" value="HisK_dim/P_sf"/>
</dbReference>
<dbReference type="Proteomes" id="UP000184387">
    <property type="component" value="Unassembled WGS sequence"/>
</dbReference>
<dbReference type="PROSITE" id="PS50112">
    <property type="entry name" value="PAS"/>
    <property type="match status" value="1"/>
</dbReference>
<evidence type="ECO:0000256" key="3">
    <source>
        <dbReference type="ARBA" id="ARBA00022553"/>
    </source>
</evidence>
<dbReference type="NCBIfam" id="TIGR00229">
    <property type="entry name" value="sensory_box"/>
    <property type="match status" value="1"/>
</dbReference>
<dbReference type="InterPro" id="IPR003661">
    <property type="entry name" value="HisK_dim/P_dom"/>
</dbReference>
<dbReference type="InterPro" id="IPR000700">
    <property type="entry name" value="PAS-assoc_C"/>
</dbReference>
<feature type="region of interest" description="Disordered" evidence="5">
    <location>
        <begin position="1"/>
        <end position="36"/>
    </location>
</feature>
<dbReference type="Gene3D" id="3.30.565.10">
    <property type="entry name" value="Histidine kinase-like ATPase, C-terminal domain"/>
    <property type="match status" value="1"/>
</dbReference>
<dbReference type="STRING" id="198092.SAMN02745194_01688"/>
<feature type="domain" description="PAS" evidence="8">
    <location>
        <begin position="40"/>
        <end position="113"/>
    </location>
</feature>
<dbReference type="PRINTS" id="PR00344">
    <property type="entry name" value="BCTRLSENSOR"/>
</dbReference>
<dbReference type="SUPFAM" id="SSF55874">
    <property type="entry name" value="ATPase domain of HSP90 chaperone/DNA topoisomerase II/histidine kinase"/>
    <property type="match status" value="1"/>
</dbReference>
<protein>
    <recommendedName>
        <fullName evidence="2">histidine kinase</fullName>
        <ecNumber evidence="2">2.7.13.3</ecNumber>
    </recommendedName>
</protein>
<accession>A0A1M6GBW5</accession>
<dbReference type="PROSITE" id="PS50113">
    <property type="entry name" value="PAC"/>
    <property type="match status" value="1"/>
</dbReference>
<evidence type="ECO:0000259" key="6">
    <source>
        <dbReference type="PROSITE" id="PS50109"/>
    </source>
</evidence>
<dbReference type="Gene3D" id="3.40.50.2300">
    <property type="match status" value="1"/>
</dbReference>
<feature type="compositionally biased region" description="Acidic residues" evidence="5">
    <location>
        <begin position="1"/>
        <end position="18"/>
    </location>
</feature>
<dbReference type="InterPro" id="IPR005467">
    <property type="entry name" value="His_kinase_dom"/>
</dbReference>
<dbReference type="CDD" id="cd00130">
    <property type="entry name" value="PAS"/>
    <property type="match status" value="1"/>
</dbReference>
<dbReference type="SMART" id="SM00091">
    <property type="entry name" value="PAS"/>
    <property type="match status" value="1"/>
</dbReference>
<dbReference type="PANTHER" id="PTHR43065">
    <property type="entry name" value="SENSOR HISTIDINE KINASE"/>
    <property type="match status" value="1"/>
</dbReference>
<evidence type="ECO:0000256" key="1">
    <source>
        <dbReference type="ARBA" id="ARBA00000085"/>
    </source>
</evidence>
<dbReference type="CDD" id="cd00082">
    <property type="entry name" value="HisKA"/>
    <property type="match status" value="1"/>
</dbReference>
<gene>
    <name evidence="10" type="ORF">SAMN02745194_01688</name>
</gene>
<evidence type="ECO:0000256" key="5">
    <source>
        <dbReference type="SAM" id="MobiDB-lite"/>
    </source>
</evidence>
<feature type="domain" description="Response regulatory" evidence="7">
    <location>
        <begin position="430"/>
        <end position="546"/>
    </location>
</feature>
<dbReference type="GO" id="GO:0000155">
    <property type="term" value="F:phosphorelay sensor kinase activity"/>
    <property type="evidence" value="ECO:0007669"/>
    <property type="project" value="InterPro"/>
</dbReference>
<dbReference type="InterPro" id="IPR001789">
    <property type="entry name" value="Sig_transdc_resp-reg_receiver"/>
</dbReference>
<dbReference type="NCBIfam" id="NF010076">
    <property type="entry name" value="PRK13557.1"/>
    <property type="match status" value="1"/>
</dbReference>
<dbReference type="InterPro" id="IPR036890">
    <property type="entry name" value="HATPase_C_sf"/>
</dbReference>
<comment type="catalytic activity">
    <reaction evidence="1">
        <text>ATP + protein L-histidine = ADP + protein N-phospho-L-histidine.</text>
        <dbReference type="EC" id="2.7.13.3"/>
    </reaction>
</comment>
<evidence type="ECO:0000256" key="4">
    <source>
        <dbReference type="PROSITE-ProRule" id="PRU00169"/>
    </source>
</evidence>
<dbReference type="SUPFAM" id="SSF47384">
    <property type="entry name" value="Homodimeric domain of signal transducing histidine kinase"/>
    <property type="match status" value="1"/>
</dbReference>
<name>A0A1M6GBW5_9PROT</name>
<dbReference type="Pfam" id="PF00072">
    <property type="entry name" value="Response_reg"/>
    <property type="match status" value="1"/>
</dbReference>
<evidence type="ECO:0000313" key="11">
    <source>
        <dbReference type="Proteomes" id="UP000184387"/>
    </source>
</evidence>